<organism evidence="6 7">
    <name type="scientific">Basidiobolus ranarum</name>
    <dbReference type="NCBI Taxonomy" id="34480"/>
    <lineage>
        <taxon>Eukaryota</taxon>
        <taxon>Fungi</taxon>
        <taxon>Fungi incertae sedis</taxon>
        <taxon>Zoopagomycota</taxon>
        <taxon>Entomophthoromycotina</taxon>
        <taxon>Basidiobolomycetes</taxon>
        <taxon>Basidiobolales</taxon>
        <taxon>Basidiobolaceae</taxon>
        <taxon>Basidiobolus</taxon>
    </lineage>
</organism>
<keyword evidence="2" id="KW-0645">Protease</keyword>
<dbReference type="InterPro" id="IPR003653">
    <property type="entry name" value="Peptidase_C48_C"/>
</dbReference>
<evidence type="ECO:0000313" key="7">
    <source>
        <dbReference type="Proteomes" id="UP001479436"/>
    </source>
</evidence>
<dbReference type="InterPro" id="IPR038765">
    <property type="entry name" value="Papain-like_cys_pep_sf"/>
</dbReference>
<dbReference type="EMBL" id="JASJQH010000082">
    <property type="protein sequence ID" value="KAK9767365.1"/>
    <property type="molecule type" value="Genomic_DNA"/>
</dbReference>
<evidence type="ECO:0000259" key="5">
    <source>
        <dbReference type="PROSITE" id="PS50600"/>
    </source>
</evidence>
<dbReference type="Proteomes" id="UP001479436">
    <property type="component" value="Unassembled WGS sequence"/>
</dbReference>
<feature type="domain" description="Ubiquitin-like protease family profile" evidence="5">
    <location>
        <begin position="11"/>
        <end position="168"/>
    </location>
</feature>
<evidence type="ECO:0000256" key="4">
    <source>
        <dbReference type="ARBA" id="ARBA00022807"/>
    </source>
</evidence>
<name>A0ABR2X0U4_9FUNG</name>
<sequence>MSDILLEYHNSILRVGDVNLLEEGEWINDAIIDFFYEFLERTLQSHEILYLRPAFVHLIAHAVDTSDFASALPKDLPQRQLLFIPINDNTSEGVGGSHWSLMVFHRNSNTFYYYDSIRDLNLKHAEHTAKKFTHILGLKDAQFKAMETPQQSNGYDCGIYVISVTELLSKRLLNIMKDRASYNFEGFWTAHHEEVVQPNVERQRMKNLIFELASTSQPRVN</sequence>
<dbReference type="PANTHER" id="PTHR46468">
    <property type="entry name" value="SENTRIN-SPECIFIC PROTEASE 8"/>
    <property type="match status" value="1"/>
</dbReference>
<dbReference type="InterPro" id="IPR044613">
    <property type="entry name" value="Nep1/2-like"/>
</dbReference>
<dbReference type="PROSITE" id="PS50600">
    <property type="entry name" value="ULP_PROTEASE"/>
    <property type="match status" value="1"/>
</dbReference>
<dbReference type="Pfam" id="PF02902">
    <property type="entry name" value="Peptidase_C48"/>
    <property type="match status" value="1"/>
</dbReference>
<evidence type="ECO:0000313" key="6">
    <source>
        <dbReference type="EMBL" id="KAK9767365.1"/>
    </source>
</evidence>
<keyword evidence="7" id="KW-1185">Reference proteome</keyword>
<reference evidence="6 7" key="1">
    <citation type="submission" date="2023-04" db="EMBL/GenBank/DDBJ databases">
        <title>Genome of Basidiobolus ranarum AG-B5.</title>
        <authorList>
            <person name="Stajich J.E."/>
            <person name="Carter-House D."/>
            <person name="Gryganskyi A."/>
        </authorList>
    </citation>
    <scope>NUCLEOTIDE SEQUENCE [LARGE SCALE GENOMIC DNA]</scope>
    <source>
        <strain evidence="6 7">AG-B5</strain>
    </source>
</reference>
<dbReference type="SUPFAM" id="SSF54001">
    <property type="entry name" value="Cysteine proteinases"/>
    <property type="match status" value="1"/>
</dbReference>
<dbReference type="Gene3D" id="3.40.395.10">
    <property type="entry name" value="Adenoviral Proteinase, Chain A"/>
    <property type="match status" value="1"/>
</dbReference>
<evidence type="ECO:0000256" key="1">
    <source>
        <dbReference type="ARBA" id="ARBA00005234"/>
    </source>
</evidence>
<gene>
    <name evidence="6" type="ORF">K7432_002903</name>
</gene>
<proteinExistence type="inferred from homology"/>
<evidence type="ECO:0000256" key="3">
    <source>
        <dbReference type="ARBA" id="ARBA00022801"/>
    </source>
</evidence>
<comment type="caution">
    <text evidence="6">The sequence shown here is derived from an EMBL/GenBank/DDBJ whole genome shotgun (WGS) entry which is preliminary data.</text>
</comment>
<protein>
    <recommendedName>
        <fullName evidence="5">Ubiquitin-like protease family profile domain-containing protein</fullName>
    </recommendedName>
</protein>
<keyword evidence="3" id="KW-0378">Hydrolase</keyword>
<comment type="similarity">
    <text evidence="1">Belongs to the peptidase C48 family.</text>
</comment>
<dbReference type="PANTHER" id="PTHR46468:SF1">
    <property type="entry name" value="SENTRIN-SPECIFIC PROTEASE 8"/>
    <property type="match status" value="1"/>
</dbReference>
<accession>A0ABR2X0U4</accession>
<evidence type="ECO:0000256" key="2">
    <source>
        <dbReference type="ARBA" id="ARBA00022670"/>
    </source>
</evidence>
<keyword evidence="4" id="KW-0788">Thiol protease</keyword>